<name>A0ACB9MX29_BAUVA</name>
<reference evidence="1 2" key="1">
    <citation type="journal article" date="2022" name="DNA Res.">
        <title>Chromosomal-level genome assembly of the orchid tree Bauhinia variegata (Leguminosae; Cercidoideae) supports the allotetraploid origin hypothesis of Bauhinia.</title>
        <authorList>
            <person name="Zhong Y."/>
            <person name="Chen Y."/>
            <person name="Zheng D."/>
            <person name="Pang J."/>
            <person name="Liu Y."/>
            <person name="Luo S."/>
            <person name="Meng S."/>
            <person name="Qian L."/>
            <person name="Wei D."/>
            <person name="Dai S."/>
            <person name="Zhou R."/>
        </authorList>
    </citation>
    <scope>NUCLEOTIDE SEQUENCE [LARGE SCALE GENOMIC DNA]</scope>
    <source>
        <strain evidence="1">BV-YZ2020</strain>
    </source>
</reference>
<accession>A0ACB9MX29</accession>
<keyword evidence="2" id="KW-1185">Reference proteome</keyword>
<proteinExistence type="predicted"/>
<gene>
    <name evidence="1" type="ORF">L6164_020964</name>
</gene>
<evidence type="ECO:0000313" key="2">
    <source>
        <dbReference type="Proteomes" id="UP000828941"/>
    </source>
</evidence>
<evidence type="ECO:0000313" key="1">
    <source>
        <dbReference type="EMBL" id="KAI4328628.1"/>
    </source>
</evidence>
<comment type="caution">
    <text evidence="1">The sequence shown here is derived from an EMBL/GenBank/DDBJ whole genome shotgun (WGS) entry which is preliminary data.</text>
</comment>
<dbReference type="EMBL" id="CM039433">
    <property type="protein sequence ID" value="KAI4328628.1"/>
    <property type="molecule type" value="Genomic_DNA"/>
</dbReference>
<dbReference type="Proteomes" id="UP000828941">
    <property type="component" value="Chromosome 8"/>
</dbReference>
<protein>
    <submittedName>
        <fullName evidence="1">Uncharacterized protein</fullName>
    </submittedName>
</protein>
<organism evidence="1 2">
    <name type="scientific">Bauhinia variegata</name>
    <name type="common">Purple orchid tree</name>
    <name type="synonym">Phanera variegata</name>
    <dbReference type="NCBI Taxonomy" id="167791"/>
    <lineage>
        <taxon>Eukaryota</taxon>
        <taxon>Viridiplantae</taxon>
        <taxon>Streptophyta</taxon>
        <taxon>Embryophyta</taxon>
        <taxon>Tracheophyta</taxon>
        <taxon>Spermatophyta</taxon>
        <taxon>Magnoliopsida</taxon>
        <taxon>eudicotyledons</taxon>
        <taxon>Gunneridae</taxon>
        <taxon>Pentapetalae</taxon>
        <taxon>rosids</taxon>
        <taxon>fabids</taxon>
        <taxon>Fabales</taxon>
        <taxon>Fabaceae</taxon>
        <taxon>Cercidoideae</taxon>
        <taxon>Cercideae</taxon>
        <taxon>Bauhiniinae</taxon>
        <taxon>Bauhinia</taxon>
    </lineage>
</organism>
<sequence length="455" mass="51223">MFEKNLVQLHPCNSEVKRLWNGIQDLGNLKEINLSGCELLEELPNMSNASKLEIVDLSRCIRLSHVHPSIISNHNLVELYLTNCKRLQRLQSHVHLRSFKHLSAFNCPNLKEFSVSSERLKTINLAYTCIENVSSAITVGLINSLTILNLNCAKLVSLPASIKHLPNLEQLHLCGCSRLQSIPELPRSIKVLDASNCISLEAIFTSRPCSHLNPRYPFLLYLSNCWKLGEDTVNAIALDFVLATMGVVYQQPTSSEQFSYCNRSEACLPGSKVPDVLNFQTSQGCESEISIQVPLNSDLMAFIFCFAIGKQTGYQLRCCCSMHVSNGERIEYNKIVLMPSVCGDHLMLCYYGDFNHNIMNGIKESRASSSSTDEYTKVSFKIYDYHRLGVKGIGVYSIYASELHSLFSTNTKKKRKLALQKGVNSLRLSKQILRHSREEKKKTKKLKAIHLPTAT</sequence>